<feature type="transmembrane region" description="Helical" evidence="1">
    <location>
        <begin position="36"/>
        <end position="54"/>
    </location>
</feature>
<feature type="transmembrane region" description="Helical" evidence="1">
    <location>
        <begin position="66"/>
        <end position="85"/>
    </location>
</feature>
<proteinExistence type="predicted"/>
<feature type="transmembrane region" description="Helical" evidence="1">
    <location>
        <begin position="91"/>
        <end position="108"/>
    </location>
</feature>
<accession>A0A2Z6M4C2</accession>
<name>A0A2Z6M4C2_TRISU</name>
<reference evidence="3" key="1">
    <citation type="journal article" date="2017" name="Front. Plant Sci.">
        <title>Climate Clever Clovers: New Paradigm to Reduce the Environmental Footprint of Ruminants by Breeding Low Methanogenic Forages Utilizing Haplotype Variation.</title>
        <authorList>
            <person name="Kaur P."/>
            <person name="Appels R."/>
            <person name="Bayer P.E."/>
            <person name="Keeble-Gagnere G."/>
            <person name="Wang J."/>
            <person name="Hirakawa H."/>
            <person name="Shirasawa K."/>
            <person name="Vercoe P."/>
            <person name="Stefanova K."/>
            <person name="Durmic Z."/>
            <person name="Nichols P."/>
            <person name="Revell C."/>
            <person name="Isobe S.N."/>
            <person name="Edwards D."/>
            <person name="Erskine W."/>
        </authorList>
    </citation>
    <scope>NUCLEOTIDE SEQUENCE [LARGE SCALE GENOMIC DNA]</scope>
    <source>
        <strain evidence="3">cv. Daliak</strain>
    </source>
</reference>
<dbReference type="EMBL" id="DF973162">
    <property type="protein sequence ID" value="GAU16667.1"/>
    <property type="molecule type" value="Genomic_DNA"/>
</dbReference>
<evidence type="ECO:0000313" key="2">
    <source>
        <dbReference type="EMBL" id="GAU16667.1"/>
    </source>
</evidence>
<dbReference type="AlphaFoldDB" id="A0A2Z6M4C2"/>
<feature type="transmembrane region" description="Helical" evidence="1">
    <location>
        <begin position="12"/>
        <end position="30"/>
    </location>
</feature>
<dbReference type="Proteomes" id="UP000242715">
    <property type="component" value="Unassembled WGS sequence"/>
</dbReference>
<keyword evidence="1" id="KW-0812">Transmembrane</keyword>
<protein>
    <recommendedName>
        <fullName evidence="4">Transmembrane protein</fullName>
    </recommendedName>
</protein>
<feature type="transmembrane region" description="Helical" evidence="1">
    <location>
        <begin position="120"/>
        <end position="144"/>
    </location>
</feature>
<gene>
    <name evidence="2" type="ORF">TSUD_326170</name>
</gene>
<keyword evidence="1" id="KW-0472">Membrane</keyword>
<keyword evidence="1" id="KW-1133">Transmembrane helix</keyword>
<sequence length="156" mass="17692">MSLAPHHPQPQRFFGGYLPSSVSMAFLFAVGRVSVFRRGLFSFVLLFCLFRSILFPTRSRGFRSCVLYCGLFIGCSSIVSGDVLLLLRFRAVFDLFFVCFYFVGHFVGPDSVWLEFHWCWCGDVVAVVMMGASFVSMGCELWFWGRCHGCRDGLMG</sequence>
<evidence type="ECO:0000256" key="1">
    <source>
        <dbReference type="SAM" id="Phobius"/>
    </source>
</evidence>
<evidence type="ECO:0008006" key="4">
    <source>
        <dbReference type="Google" id="ProtNLM"/>
    </source>
</evidence>
<evidence type="ECO:0000313" key="3">
    <source>
        <dbReference type="Proteomes" id="UP000242715"/>
    </source>
</evidence>
<organism evidence="2 3">
    <name type="scientific">Trifolium subterraneum</name>
    <name type="common">Subterranean clover</name>
    <dbReference type="NCBI Taxonomy" id="3900"/>
    <lineage>
        <taxon>Eukaryota</taxon>
        <taxon>Viridiplantae</taxon>
        <taxon>Streptophyta</taxon>
        <taxon>Embryophyta</taxon>
        <taxon>Tracheophyta</taxon>
        <taxon>Spermatophyta</taxon>
        <taxon>Magnoliopsida</taxon>
        <taxon>eudicotyledons</taxon>
        <taxon>Gunneridae</taxon>
        <taxon>Pentapetalae</taxon>
        <taxon>rosids</taxon>
        <taxon>fabids</taxon>
        <taxon>Fabales</taxon>
        <taxon>Fabaceae</taxon>
        <taxon>Papilionoideae</taxon>
        <taxon>50 kb inversion clade</taxon>
        <taxon>NPAAA clade</taxon>
        <taxon>Hologalegina</taxon>
        <taxon>IRL clade</taxon>
        <taxon>Trifolieae</taxon>
        <taxon>Trifolium</taxon>
    </lineage>
</organism>
<keyword evidence="3" id="KW-1185">Reference proteome</keyword>